<keyword evidence="3 5" id="KW-1133">Transmembrane helix</keyword>
<dbReference type="InterPro" id="IPR039020">
    <property type="entry name" value="PaxB-like"/>
</dbReference>
<feature type="transmembrane region" description="Helical" evidence="5">
    <location>
        <begin position="162"/>
        <end position="180"/>
    </location>
</feature>
<dbReference type="PANTHER" id="PTHR42038:SF2">
    <property type="entry name" value="TERPENE CYCLASE AUSL"/>
    <property type="match status" value="1"/>
</dbReference>
<organism evidence="6 7">
    <name type="scientific">Paraclostridium tenue</name>
    <dbReference type="NCBI Taxonomy" id="1737"/>
    <lineage>
        <taxon>Bacteria</taxon>
        <taxon>Bacillati</taxon>
        <taxon>Bacillota</taxon>
        <taxon>Clostridia</taxon>
        <taxon>Peptostreptococcales</taxon>
        <taxon>Peptostreptococcaceae</taxon>
        <taxon>Paraclostridium</taxon>
    </lineage>
</organism>
<evidence type="ECO:0000256" key="4">
    <source>
        <dbReference type="ARBA" id="ARBA00023136"/>
    </source>
</evidence>
<dbReference type="EMBL" id="BAAACP010000007">
    <property type="protein sequence ID" value="GAA0863611.1"/>
    <property type="molecule type" value="Genomic_DNA"/>
</dbReference>
<gene>
    <name evidence="6" type="ORF">GCM10008917_13780</name>
</gene>
<comment type="caution">
    <text evidence="6">The sequence shown here is derived from an EMBL/GenBank/DDBJ whole genome shotgun (WGS) entry which is preliminary data.</text>
</comment>
<reference evidence="6 7" key="1">
    <citation type="journal article" date="2019" name="Int. J. Syst. Evol. Microbiol.">
        <title>The Global Catalogue of Microorganisms (GCM) 10K type strain sequencing project: providing services to taxonomists for standard genome sequencing and annotation.</title>
        <authorList>
            <consortium name="The Broad Institute Genomics Platform"/>
            <consortium name="The Broad Institute Genome Sequencing Center for Infectious Disease"/>
            <person name="Wu L."/>
            <person name="Ma J."/>
        </authorList>
    </citation>
    <scope>NUCLEOTIDE SEQUENCE [LARGE SCALE GENOMIC DNA]</scope>
    <source>
        <strain evidence="6 7">JCM 6486</strain>
    </source>
</reference>
<feature type="transmembrane region" description="Helical" evidence="5">
    <location>
        <begin position="6"/>
        <end position="24"/>
    </location>
</feature>
<feature type="transmembrane region" description="Helical" evidence="5">
    <location>
        <begin position="36"/>
        <end position="53"/>
    </location>
</feature>
<accession>A0ABN1M3D7</accession>
<feature type="transmembrane region" description="Helical" evidence="5">
    <location>
        <begin position="59"/>
        <end position="77"/>
    </location>
</feature>
<feature type="transmembrane region" description="Helical" evidence="5">
    <location>
        <begin position="98"/>
        <end position="117"/>
    </location>
</feature>
<evidence type="ECO:0000313" key="6">
    <source>
        <dbReference type="EMBL" id="GAA0863611.1"/>
    </source>
</evidence>
<evidence type="ECO:0000256" key="3">
    <source>
        <dbReference type="ARBA" id="ARBA00022989"/>
    </source>
</evidence>
<evidence type="ECO:0000256" key="5">
    <source>
        <dbReference type="SAM" id="Phobius"/>
    </source>
</evidence>
<dbReference type="Pfam" id="PF25129">
    <property type="entry name" value="Pyr4-TMTC"/>
    <property type="match status" value="1"/>
</dbReference>
<feature type="transmembrane region" description="Helical" evidence="5">
    <location>
        <begin position="129"/>
        <end position="150"/>
    </location>
</feature>
<keyword evidence="2 5" id="KW-0812">Transmembrane</keyword>
<keyword evidence="7" id="KW-1185">Reference proteome</keyword>
<protein>
    <submittedName>
        <fullName evidence="6">Uncharacterized protein</fullName>
    </submittedName>
</protein>
<comment type="subcellular location">
    <subcellularLocation>
        <location evidence="1">Membrane</location>
        <topology evidence="1">Multi-pass membrane protein</topology>
    </subcellularLocation>
</comment>
<evidence type="ECO:0000256" key="2">
    <source>
        <dbReference type="ARBA" id="ARBA00022692"/>
    </source>
</evidence>
<sequence>MNIKLFLQLSCGIFWIMAYIIIIYKSFKDKTCGTPFFALALNLAWEFTFSFIYPPENLLMARIMFILWLILDLIILYTFFKYGYKNLKCKNLITKKGLYIFSILAILFSIIFVILFVNDISILYKNNIIQASGFIANLQNLIMSILFVDMILNRGNTLGQSIFIALFKWIGTLAIVILKFSNMLPSTNTELFMIMLIQVFDIIYIYLILKMSNRKSN</sequence>
<evidence type="ECO:0000313" key="7">
    <source>
        <dbReference type="Proteomes" id="UP001400965"/>
    </source>
</evidence>
<keyword evidence="4 5" id="KW-0472">Membrane</keyword>
<dbReference type="RefSeq" id="WP_346044228.1">
    <property type="nucleotide sequence ID" value="NZ_BAAACP010000007.1"/>
</dbReference>
<evidence type="ECO:0000256" key="1">
    <source>
        <dbReference type="ARBA" id="ARBA00004141"/>
    </source>
</evidence>
<dbReference type="Proteomes" id="UP001400965">
    <property type="component" value="Unassembled WGS sequence"/>
</dbReference>
<proteinExistence type="predicted"/>
<feature type="transmembrane region" description="Helical" evidence="5">
    <location>
        <begin position="192"/>
        <end position="209"/>
    </location>
</feature>
<dbReference type="PANTHER" id="PTHR42038">
    <property type="match status" value="1"/>
</dbReference>
<name>A0ABN1M3D7_9FIRM</name>